<dbReference type="EMBL" id="ACZI02000003">
    <property type="protein sequence ID" value="EFV14035.1"/>
    <property type="molecule type" value="Genomic_DNA"/>
</dbReference>
<dbReference type="InterPro" id="IPR012334">
    <property type="entry name" value="Pectin_lyas_fold"/>
</dbReference>
<dbReference type="Pfam" id="PF12708">
    <property type="entry name" value="Pect-lyase_RHGA_epim"/>
    <property type="match status" value="1"/>
</dbReference>
<dbReference type="RefSeq" id="WP_007468645.1">
    <property type="nucleotide sequence ID" value="NZ_KI391954.1"/>
</dbReference>
<accession>E5XNP5</accession>
<dbReference type="Proteomes" id="UP000004816">
    <property type="component" value="Unassembled WGS sequence"/>
</dbReference>
<evidence type="ECO:0000256" key="1">
    <source>
        <dbReference type="SAM" id="SignalP"/>
    </source>
</evidence>
<evidence type="ECO:0000313" key="4">
    <source>
        <dbReference type="Proteomes" id="UP000004816"/>
    </source>
</evidence>
<keyword evidence="4" id="KW-1185">Reference proteome</keyword>
<comment type="caution">
    <text evidence="3">The sequence shown here is derived from an EMBL/GenBank/DDBJ whole genome shotgun (WGS) entry which is preliminary data.</text>
</comment>
<sequence>MTDRPPITRRGALLAWIGAGASATAACSGDHGRATTPEPANVMSFGAVGDGKADDTAAIANAVRSRGEHVSLFFPPGVYRVTSFPELPDFATVTGAGADLSVLMHEGDGALFVLRGKQRVSFARIGVFVTKSAGAAALLSNSFRCSFDAVTLRGNHIGENFPKYQEQRGLILDENTGGTSLINCDINNFGVGLTVKCIQNYVTNCKFATNHVSVLGSGNNHTAGLSITNTEFVSDEDPRSTKTHIWVDGAANDWFLTNIWFEGCDIAADIGANGGGPAQFGLVNAKVAARKTGIALNYCRQPYLANVSFDDDTGQTTGPRALAVDPQGCPDGIALGLISGTSDDLPFSAFPEGWTAITRHGNLGGRVLTPTTMMAPTVADSPAAAPVLTDPGGGYWQLTVDSSGNLATRSLGHTPPR</sequence>
<keyword evidence="1" id="KW-0732">Signal</keyword>
<reference evidence="3 4" key="1">
    <citation type="journal article" date="2011" name="Stand. Genomic Sci.">
        <title>High quality draft genome sequence of Segniliparus rugosus CDC 945(T)= (ATCC BAA-974(T)).</title>
        <authorList>
            <person name="Earl A.M."/>
            <person name="Desjardins C.A."/>
            <person name="Fitzgerald M.G."/>
            <person name="Arachchi H.M."/>
            <person name="Zeng Q."/>
            <person name="Mehta T."/>
            <person name="Griggs A."/>
            <person name="Birren B.W."/>
            <person name="Toney N.C."/>
            <person name="Carr J."/>
            <person name="Posey J."/>
            <person name="Butler W.R."/>
        </authorList>
    </citation>
    <scope>NUCLEOTIDE SEQUENCE [LARGE SCALE GENOMIC DNA]</scope>
    <source>
        <strain evidence="4">ATCC BAA-974 / DSM 45345 / CCUG 50838 / CIP 108380 / JCM 13579 / CDC 945</strain>
    </source>
</reference>
<dbReference type="Gene3D" id="2.160.20.10">
    <property type="entry name" value="Single-stranded right-handed beta-helix, Pectin lyase-like"/>
    <property type="match status" value="1"/>
</dbReference>
<organism evidence="3 4">
    <name type="scientific">Segniliparus rugosus (strain ATCC BAA-974 / DSM 45345 / CCUG 50838 / CIP 108380 / JCM 13579 / CDC 945)</name>
    <dbReference type="NCBI Taxonomy" id="679197"/>
    <lineage>
        <taxon>Bacteria</taxon>
        <taxon>Bacillati</taxon>
        <taxon>Actinomycetota</taxon>
        <taxon>Actinomycetes</taxon>
        <taxon>Mycobacteriales</taxon>
        <taxon>Segniliparaceae</taxon>
        <taxon>Segniliparus</taxon>
    </lineage>
</organism>
<dbReference type="HOGENOM" id="CLU_615129_0_0_11"/>
<protein>
    <recommendedName>
        <fullName evidence="2">Rhamnogalacturonase A/B/Epimerase-like pectate lyase domain-containing protein</fullName>
    </recommendedName>
</protein>
<dbReference type="SUPFAM" id="SSF51126">
    <property type="entry name" value="Pectin lyase-like"/>
    <property type="match status" value="1"/>
</dbReference>
<proteinExistence type="predicted"/>
<dbReference type="eggNOG" id="ENOG5030I09">
    <property type="taxonomic scope" value="Bacteria"/>
</dbReference>
<feature type="signal peptide" evidence="1">
    <location>
        <begin position="1"/>
        <end position="25"/>
    </location>
</feature>
<dbReference type="InterPro" id="IPR024535">
    <property type="entry name" value="RHGA/B-epi-like_pectate_lyase"/>
</dbReference>
<feature type="chain" id="PRO_5038352858" description="Rhamnogalacturonase A/B/Epimerase-like pectate lyase domain-containing protein" evidence="1">
    <location>
        <begin position="26"/>
        <end position="417"/>
    </location>
</feature>
<evidence type="ECO:0000313" key="3">
    <source>
        <dbReference type="EMBL" id="EFV14035.1"/>
    </source>
</evidence>
<evidence type="ECO:0000259" key="2">
    <source>
        <dbReference type="Pfam" id="PF12708"/>
    </source>
</evidence>
<dbReference type="PROSITE" id="PS51257">
    <property type="entry name" value="PROKAR_LIPOPROTEIN"/>
    <property type="match status" value="1"/>
</dbReference>
<dbReference type="AlphaFoldDB" id="E5XNP5"/>
<feature type="domain" description="Rhamnogalacturonase A/B/Epimerase-like pectate lyase" evidence="2">
    <location>
        <begin position="41"/>
        <end position="105"/>
    </location>
</feature>
<name>E5XNP5_SEGRC</name>
<dbReference type="InterPro" id="IPR011050">
    <property type="entry name" value="Pectin_lyase_fold/virulence"/>
</dbReference>
<dbReference type="OrthoDB" id="4478407at2"/>
<gene>
    <name evidence="3" type="ORF">HMPREF9336_01116</name>
</gene>
<dbReference type="STRING" id="679197.HMPREF9336_01116"/>